<evidence type="ECO:0000313" key="1">
    <source>
        <dbReference type="EMBL" id="GAC19801.1"/>
    </source>
</evidence>
<dbReference type="EMBL" id="BAEO01000040">
    <property type="protein sequence ID" value="GAC19801.1"/>
    <property type="molecule type" value="Genomic_DNA"/>
</dbReference>
<name>K6Y7A7_9ALTE</name>
<evidence type="ECO:0008006" key="3">
    <source>
        <dbReference type="Google" id="ProtNLM"/>
    </source>
</evidence>
<dbReference type="Proteomes" id="UP000006327">
    <property type="component" value="Unassembled WGS sequence"/>
</dbReference>
<proteinExistence type="predicted"/>
<dbReference type="AlphaFoldDB" id="K6Y7A7"/>
<evidence type="ECO:0000313" key="2">
    <source>
        <dbReference type="Proteomes" id="UP000006327"/>
    </source>
</evidence>
<dbReference type="STRING" id="493475.GARC_2836"/>
<dbReference type="eggNOG" id="COG0438">
    <property type="taxonomic scope" value="Bacteria"/>
</dbReference>
<dbReference type="RefSeq" id="WP_007621062.1">
    <property type="nucleotide sequence ID" value="NZ_BAEO01000040.1"/>
</dbReference>
<dbReference type="PANTHER" id="PTHR12526">
    <property type="entry name" value="GLYCOSYLTRANSFERASE"/>
    <property type="match status" value="1"/>
</dbReference>
<protein>
    <recommendedName>
        <fullName evidence="3">Glycosyl transferase family 1 domain-containing protein</fullName>
    </recommendedName>
</protein>
<gene>
    <name evidence="1" type="ORF">GARC_2836</name>
</gene>
<keyword evidence="2" id="KW-1185">Reference proteome</keyword>
<dbReference type="Pfam" id="PF13692">
    <property type="entry name" value="Glyco_trans_1_4"/>
    <property type="match status" value="1"/>
</dbReference>
<accession>K6Y7A7</accession>
<dbReference type="SUPFAM" id="SSF53756">
    <property type="entry name" value="UDP-Glycosyltransferase/glycogen phosphorylase"/>
    <property type="match status" value="1"/>
</dbReference>
<dbReference type="OrthoDB" id="9807209at2"/>
<dbReference type="Gene3D" id="3.40.50.2000">
    <property type="entry name" value="Glycogen Phosphorylase B"/>
    <property type="match status" value="2"/>
</dbReference>
<organism evidence="1 2">
    <name type="scientific">Paraglaciecola arctica BSs20135</name>
    <dbReference type="NCBI Taxonomy" id="493475"/>
    <lineage>
        <taxon>Bacteria</taxon>
        <taxon>Pseudomonadati</taxon>
        <taxon>Pseudomonadota</taxon>
        <taxon>Gammaproteobacteria</taxon>
        <taxon>Alteromonadales</taxon>
        <taxon>Alteromonadaceae</taxon>
        <taxon>Paraglaciecola</taxon>
    </lineage>
</organism>
<comment type="caution">
    <text evidence="1">The sequence shown here is derived from an EMBL/GenBank/DDBJ whole genome shotgun (WGS) entry which is preliminary data.</text>
</comment>
<reference evidence="1 2" key="1">
    <citation type="journal article" date="2017" name="Antonie Van Leeuwenhoek">
        <title>Rhizobium rhizosphaerae sp. nov., a novel species isolated from rice rhizosphere.</title>
        <authorList>
            <person name="Zhao J.J."/>
            <person name="Zhang J."/>
            <person name="Zhang R.J."/>
            <person name="Zhang C.W."/>
            <person name="Yin H.Q."/>
            <person name="Zhang X.X."/>
        </authorList>
    </citation>
    <scope>NUCLEOTIDE SEQUENCE [LARGE SCALE GENOMIC DNA]</scope>
    <source>
        <strain evidence="1 2">BSs20135</strain>
    </source>
</reference>
<sequence length="370" mass="41804">MKILIVTLKPLIDENADGVSKIGCNLLKLSSASVTYKNLSLSHSMTKYSYLLRLLSYIFIGKGGVQDWLKSKFFKELNSKINGCHENFDVIHFMGASFALMWPLLSNEIKNKSLLNLIDNGIIHSKRHAYKKGTPFYILKRIECYKKLQAYSRLSGALVSFVSKRDARYFQLLTGIKAYTVENGINLPELPKQNYAINKDAVSLVFHGDLTYKPNIEALRVIDKICNPVLRCYAIGRVATSMKNECQNISFLGFVDDLYAELRKYDLYICPIQSGAGIKNKIIEAAGIGLPIIATRESVIGTGLKAEIDYFEAQSVEDFIKKIIGLASNPQLSETVAISARTYVQNRLTWDVTANKYERIYKRIKQPHVF</sequence>
<dbReference type="CDD" id="cd03801">
    <property type="entry name" value="GT4_PimA-like"/>
    <property type="match status" value="1"/>
</dbReference>